<organism evidence="1 2">
    <name type="scientific">Mytilus galloprovincialis</name>
    <name type="common">Mediterranean mussel</name>
    <dbReference type="NCBI Taxonomy" id="29158"/>
    <lineage>
        <taxon>Eukaryota</taxon>
        <taxon>Metazoa</taxon>
        <taxon>Spiralia</taxon>
        <taxon>Lophotrochozoa</taxon>
        <taxon>Mollusca</taxon>
        <taxon>Bivalvia</taxon>
        <taxon>Autobranchia</taxon>
        <taxon>Pteriomorphia</taxon>
        <taxon>Mytilida</taxon>
        <taxon>Mytiloidea</taxon>
        <taxon>Mytilidae</taxon>
        <taxon>Mytilinae</taxon>
        <taxon>Mytilus</taxon>
    </lineage>
</organism>
<comment type="caution">
    <text evidence="1">The sequence shown here is derived from an EMBL/GenBank/DDBJ whole genome shotgun (WGS) entry which is preliminary data.</text>
</comment>
<accession>A0A8B6E7T1</accession>
<dbReference type="Proteomes" id="UP000596742">
    <property type="component" value="Unassembled WGS sequence"/>
</dbReference>
<keyword evidence="2" id="KW-1185">Reference proteome</keyword>
<evidence type="ECO:0000313" key="1">
    <source>
        <dbReference type="EMBL" id="VDI29595.1"/>
    </source>
</evidence>
<protein>
    <submittedName>
        <fullName evidence="1">Uncharacterized protein</fullName>
    </submittedName>
</protein>
<feature type="non-terminal residue" evidence="1">
    <location>
        <position position="1"/>
    </location>
</feature>
<name>A0A8B6E7T1_MYTGA</name>
<sequence length="116" mass="13382">MTAMHPMCDTSNPQIPNITNATREEEVVLMKEIRLGNLNTGEKREELVELDVLSHWPKSMSLNVVCPYRLEHTIDIQNISVLDVLLKKARVNLVVSVECKMAEKRRKWYGKYGQQS</sequence>
<reference evidence="1" key="1">
    <citation type="submission" date="2018-11" db="EMBL/GenBank/DDBJ databases">
        <authorList>
            <person name="Alioto T."/>
            <person name="Alioto T."/>
        </authorList>
    </citation>
    <scope>NUCLEOTIDE SEQUENCE</scope>
</reference>
<dbReference type="AlphaFoldDB" id="A0A8B6E7T1"/>
<evidence type="ECO:0000313" key="2">
    <source>
        <dbReference type="Proteomes" id="UP000596742"/>
    </source>
</evidence>
<gene>
    <name evidence="1" type="ORF">MGAL_10B003698</name>
</gene>
<proteinExistence type="predicted"/>
<dbReference type="EMBL" id="UYJE01004603">
    <property type="protein sequence ID" value="VDI29595.1"/>
    <property type="molecule type" value="Genomic_DNA"/>
</dbReference>